<keyword evidence="3" id="KW-1003">Cell membrane</keyword>
<evidence type="ECO:0000256" key="7">
    <source>
        <dbReference type="ARBA" id="ARBA00023136"/>
    </source>
</evidence>
<dbReference type="RefSeq" id="XP_002183431.1">
    <property type="nucleotide sequence ID" value="XM_002183395.1"/>
</dbReference>
<dbReference type="GO" id="GO:0005886">
    <property type="term" value="C:plasma membrane"/>
    <property type="evidence" value="ECO:0007669"/>
    <property type="project" value="UniProtKB-SubCell"/>
</dbReference>
<evidence type="ECO:0000256" key="4">
    <source>
        <dbReference type="ARBA" id="ARBA00022692"/>
    </source>
</evidence>
<keyword evidence="7" id="KW-0472">Membrane</keyword>
<evidence type="ECO:0000256" key="10">
    <source>
        <dbReference type="SAM" id="SignalP"/>
    </source>
</evidence>
<dbReference type="PANTHER" id="PTHR46769:SF2">
    <property type="entry name" value="FIBROCYSTIN-L ISOFORM 2 PRECURSOR-RELATED"/>
    <property type="match status" value="1"/>
</dbReference>
<keyword evidence="14" id="KW-1185">Reference proteome</keyword>
<dbReference type="InterPro" id="IPR052387">
    <property type="entry name" value="Fibrocystin"/>
</dbReference>
<feature type="region of interest" description="Disordered" evidence="9">
    <location>
        <begin position="890"/>
        <end position="926"/>
    </location>
</feature>
<dbReference type="OrthoDB" id="39300at2759"/>
<dbReference type="Pfam" id="PF10162">
    <property type="entry name" value="G8"/>
    <property type="match status" value="1"/>
</dbReference>
<feature type="domain" description="G8" evidence="11">
    <location>
        <begin position="81"/>
        <end position="201"/>
    </location>
</feature>
<dbReference type="PANTHER" id="PTHR46769">
    <property type="entry name" value="POLYCYSTIC KIDNEY AND HEPATIC DISEASE 1 (AUTOSOMAL RECESSIVE)-LIKE 1"/>
    <property type="match status" value="1"/>
</dbReference>
<evidence type="ECO:0000259" key="12">
    <source>
        <dbReference type="Pfam" id="PF24606"/>
    </source>
</evidence>
<keyword evidence="5 10" id="KW-0732">Signal</keyword>
<feature type="signal peptide" evidence="10">
    <location>
        <begin position="1"/>
        <end position="21"/>
    </location>
</feature>
<evidence type="ECO:0008006" key="15">
    <source>
        <dbReference type="Google" id="ProtNLM"/>
    </source>
</evidence>
<dbReference type="Gene3D" id="2.60.120.260">
    <property type="entry name" value="Galactose-binding domain-like"/>
    <property type="match status" value="2"/>
</dbReference>
<dbReference type="SUPFAM" id="SSF51126">
    <property type="entry name" value="Pectin lyase-like"/>
    <property type="match status" value="1"/>
</dbReference>
<keyword evidence="4" id="KW-0812">Transmembrane</keyword>
<dbReference type="Proteomes" id="UP000000759">
    <property type="component" value="Chromosome 19"/>
</dbReference>
<evidence type="ECO:0000256" key="6">
    <source>
        <dbReference type="ARBA" id="ARBA00022989"/>
    </source>
</evidence>
<evidence type="ECO:0000256" key="1">
    <source>
        <dbReference type="ARBA" id="ARBA00004167"/>
    </source>
</evidence>
<accession>B7G892</accession>
<reference evidence="14" key="2">
    <citation type="submission" date="2008-08" db="EMBL/GenBank/DDBJ databases">
        <authorList>
            <consortium name="Diatom Consortium"/>
            <person name="Grigoriev I."/>
            <person name="Grimwood J."/>
            <person name="Kuo A."/>
            <person name="Otillar R.P."/>
            <person name="Salamov A."/>
            <person name="Detter J.C."/>
            <person name="Lindquist E."/>
            <person name="Shapiro H."/>
            <person name="Lucas S."/>
            <person name="Glavina del Rio T."/>
            <person name="Pitluck S."/>
            <person name="Rokhsar D."/>
            <person name="Bowler C."/>
        </authorList>
    </citation>
    <scope>GENOME REANNOTATION</scope>
    <source>
        <strain evidence="14">CCAP 1055/1</strain>
    </source>
</reference>
<evidence type="ECO:0000259" key="11">
    <source>
        <dbReference type="Pfam" id="PF10162"/>
    </source>
</evidence>
<evidence type="ECO:0000256" key="9">
    <source>
        <dbReference type="SAM" id="MobiDB-lite"/>
    </source>
</evidence>
<dbReference type="InterPro" id="IPR012334">
    <property type="entry name" value="Pectin_lyas_fold"/>
</dbReference>
<dbReference type="GeneID" id="7195008"/>
<dbReference type="EMBL" id="CM000621">
    <property type="protein sequence ID" value="EEC45131.1"/>
    <property type="molecule type" value="Genomic_DNA"/>
</dbReference>
<organism evidence="13 14">
    <name type="scientific">Phaeodactylum tricornutum (strain CCAP 1055/1)</name>
    <dbReference type="NCBI Taxonomy" id="556484"/>
    <lineage>
        <taxon>Eukaryota</taxon>
        <taxon>Sar</taxon>
        <taxon>Stramenopiles</taxon>
        <taxon>Ochrophyta</taxon>
        <taxon>Bacillariophyta</taxon>
        <taxon>Bacillariophyceae</taxon>
        <taxon>Bacillariophycidae</taxon>
        <taxon>Naviculales</taxon>
        <taxon>Phaeodactylaceae</taxon>
        <taxon>Phaeodactylum</taxon>
    </lineage>
</organism>
<feature type="chain" id="PRO_5002855541" description="G8 domain-containing protein" evidence="10">
    <location>
        <begin position="22"/>
        <end position="1110"/>
    </location>
</feature>
<reference evidence="13 14" key="1">
    <citation type="journal article" date="2008" name="Nature">
        <title>The Phaeodactylum genome reveals the evolutionary history of diatom genomes.</title>
        <authorList>
            <person name="Bowler C."/>
            <person name="Allen A.E."/>
            <person name="Badger J.H."/>
            <person name="Grimwood J."/>
            <person name="Jabbari K."/>
            <person name="Kuo A."/>
            <person name="Maheswari U."/>
            <person name="Martens C."/>
            <person name="Maumus F."/>
            <person name="Otillar R.P."/>
            <person name="Rayko E."/>
            <person name="Salamov A."/>
            <person name="Vandepoele K."/>
            <person name="Beszteri B."/>
            <person name="Gruber A."/>
            <person name="Heijde M."/>
            <person name="Katinka M."/>
            <person name="Mock T."/>
            <person name="Valentin K."/>
            <person name="Verret F."/>
            <person name="Berges J.A."/>
            <person name="Brownlee C."/>
            <person name="Cadoret J.P."/>
            <person name="Chiovitti A."/>
            <person name="Choi C.J."/>
            <person name="Coesel S."/>
            <person name="De Martino A."/>
            <person name="Detter J.C."/>
            <person name="Durkin C."/>
            <person name="Falciatore A."/>
            <person name="Fournet J."/>
            <person name="Haruta M."/>
            <person name="Huysman M.J."/>
            <person name="Jenkins B.D."/>
            <person name="Jiroutova K."/>
            <person name="Jorgensen R.E."/>
            <person name="Joubert Y."/>
            <person name="Kaplan A."/>
            <person name="Kroger N."/>
            <person name="Kroth P.G."/>
            <person name="La Roche J."/>
            <person name="Lindquist E."/>
            <person name="Lommer M."/>
            <person name="Martin-Jezequel V."/>
            <person name="Lopez P.J."/>
            <person name="Lucas S."/>
            <person name="Mangogna M."/>
            <person name="McGinnis K."/>
            <person name="Medlin L.K."/>
            <person name="Montsant A."/>
            <person name="Oudot-Le Secq M.P."/>
            <person name="Napoli C."/>
            <person name="Obornik M."/>
            <person name="Parker M.S."/>
            <person name="Petit J.L."/>
            <person name="Porcel B.M."/>
            <person name="Poulsen N."/>
            <person name="Robison M."/>
            <person name="Rychlewski L."/>
            <person name="Rynearson T.A."/>
            <person name="Schmutz J."/>
            <person name="Shapiro H."/>
            <person name="Siaut M."/>
            <person name="Stanley M."/>
            <person name="Sussman M.R."/>
            <person name="Taylor A.R."/>
            <person name="Vardi A."/>
            <person name="von Dassow P."/>
            <person name="Vyverman W."/>
            <person name="Willis A."/>
            <person name="Wyrwicz L.S."/>
            <person name="Rokhsar D.S."/>
            <person name="Weissenbach J."/>
            <person name="Armbrust E.V."/>
            <person name="Green B.R."/>
            <person name="Van de Peer Y."/>
            <person name="Grigoriev I.V."/>
        </authorList>
    </citation>
    <scope>NUCLEOTIDE SEQUENCE [LARGE SCALE GENOMIC DNA]</scope>
    <source>
        <strain evidence="13 14">CCAP 1055/1</strain>
    </source>
</reference>
<proteinExistence type="predicted"/>
<name>B7G892_PHATC</name>
<evidence type="ECO:0000256" key="2">
    <source>
        <dbReference type="ARBA" id="ARBA00004236"/>
    </source>
</evidence>
<comment type="subcellular location">
    <subcellularLocation>
        <location evidence="2">Cell membrane</location>
    </subcellularLocation>
    <subcellularLocation>
        <location evidence="1">Membrane</location>
        <topology evidence="1">Single-pass membrane protein</topology>
    </subcellularLocation>
</comment>
<dbReference type="Gene3D" id="2.160.20.10">
    <property type="entry name" value="Single-stranded right-handed beta-helix, Pectin lyase-like"/>
    <property type="match status" value="1"/>
</dbReference>
<keyword evidence="8" id="KW-0325">Glycoprotein</keyword>
<evidence type="ECO:0000256" key="3">
    <source>
        <dbReference type="ARBA" id="ARBA00022475"/>
    </source>
</evidence>
<keyword evidence="6" id="KW-1133">Transmembrane helix</keyword>
<dbReference type="STRING" id="556484.B7G892"/>
<evidence type="ECO:0000313" key="13">
    <source>
        <dbReference type="EMBL" id="EEC45131.1"/>
    </source>
</evidence>
<evidence type="ECO:0000256" key="5">
    <source>
        <dbReference type="ARBA" id="ARBA00022729"/>
    </source>
</evidence>
<dbReference type="KEGG" id="pti:PHATRDRAFT_48753"/>
<dbReference type="PaxDb" id="2850-Phatr48753"/>
<dbReference type="InterPro" id="IPR011050">
    <property type="entry name" value="Pectin_lyase_fold/virulence"/>
</dbReference>
<dbReference type="eggNOG" id="ENOG502QSGJ">
    <property type="taxonomic scope" value="Eukaryota"/>
</dbReference>
<dbReference type="SMART" id="SM00710">
    <property type="entry name" value="PbH1"/>
    <property type="match status" value="5"/>
</dbReference>
<feature type="domain" description="CEMIP beta-helix" evidence="12">
    <location>
        <begin position="296"/>
        <end position="485"/>
    </location>
</feature>
<dbReference type="Pfam" id="PF24606">
    <property type="entry name" value="CEMIP_beta-hel"/>
    <property type="match status" value="1"/>
</dbReference>
<dbReference type="InterPro" id="IPR006626">
    <property type="entry name" value="PbH1"/>
</dbReference>
<protein>
    <recommendedName>
        <fullName evidence="15">G8 domain-containing protein</fullName>
    </recommendedName>
</protein>
<dbReference type="AlphaFoldDB" id="B7G892"/>
<dbReference type="InterPro" id="IPR055401">
    <property type="entry name" value="CEMIP_beta-hel_dom"/>
</dbReference>
<dbReference type="InParanoid" id="B7G892"/>
<dbReference type="InterPro" id="IPR019316">
    <property type="entry name" value="G8_domain"/>
</dbReference>
<evidence type="ECO:0000313" key="14">
    <source>
        <dbReference type="Proteomes" id="UP000000759"/>
    </source>
</evidence>
<evidence type="ECO:0000256" key="8">
    <source>
        <dbReference type="ARBA" id="ARBA00023180"/>
    </source>
</evidence>
<gene>
    <name evidence="13" type="ORF">PHATRDRAFT_48753</name>
</gene>
<sequence>MYSPILLGSVFLFLNAVECKGNFIRGNSSASSQAFDSEEAVPSSSRRLARGFVPLSCNANIDNSKCSSFIDTFGTNSVHASRLVVPCGTCVSMDHPGPLLTLNDGIDIQGKLVFPDGYRLTVNTNLVLVQGELEMKSSKAVDGIPDVTFVLQGSSISSFEPIDSNTGNCGGSCDTGARSITVAGGKVNLNGLPANTPTWLHIYDVIGSSAIVVSNSVRDKWVAGATIVITSEHQGFFGDQVRTISSVSDVGSGRVRLNLDKAINRPVTLLDSPDSATEVALLSRNIVFQGASGSDGGHFWIMHTPSVNQRIEGVEIVNFGQEGLLGRYPVHFHMCGDVSGSVVAKNTIRNSNQRCVVVHGTDNLLVQENVAYSTKGHCYMLEDGIETGNEFVRNIGILTVKADVIIPNMGSNGVETDMSASTFWITNADNSFVGNVVAGSQVFGFWFELQVRGSLANEHQDFDPMTVPTRKFEGNVVHSVFGVGLTYYLHGYIPKTLQYFENNKFFRNRHIALRIHRTRNIFLKGNTFSDNAFAIVVDRAEEIHVADTTIVGHSDVFAEVVKRNRFANMRCPQGIGFQSTNPWVRKMDSELNGVILDQVAFSGFSKSVCSDATAIDLTSRLDGYKSFEMFSRYTGVTVADTDVINFCSGKSAGADDVDTCIRTVHYYVPESQSQDYTLKVCDRGNTSDCIELSGHVHSSHRWPRRFAVHVPSGRQYDAVFLNKGVPVYPTNVDIEFQEKLCPTAPNDEDIVLLEKARGTTFPPTSSPTTSLEACGNLIANSDFERGYDGYWDAAGEGSLSNVAGYNSPTAMYYDSGNRNRYWTGPAHKWRDGLDFQCLTQGTTWKFSARMKLVDKETGKGASCNTGSTAEGEMCPRVTLVLRDKSWTLHTVPTSRPTKVPTDRPTPSPTKLATGLPTESPVMSPSVGDLDSCSEVIANSDFELGSKGYWSTHNGASVSDVEGFTSSTAMYYNSGNRKRYWQGPEYKGGIDLNCLEQGTTWKITAKLQLVDVSTGEGSSCVVGSNNAKERCPRVRLVLRDGTWTLRQERIDGYTDAESWDTNGMNSYTGYWTVPADGPNWNGKVRNFRLSLVDFPFDTDLVVDDFKMTRVS</sequence>